<protein>
    <recommendedName>
        <fullName evidence="12">GPI transamidase subunit PIG-U</fullName>
    </recommendedName>
</protein>
<dbReference type="OrthoDB" id="549017at2759"/>
<dbReference type="Pfam" id="PF06728">
    <property type="entry name" value="PIG-U"/>
    <property type="match status" value="1"/>
</dbReference>
<feature type="transmembrane region" description="Helical" evidence="9">
    <location>
        <begin position="199"/>
        <end position="220"/>
    </location>
</feature>
<evidence type="ECO:0000256" key="4">
    <source>
        <dbReference type="ARBA" id="ARBA00022502"/>
    </source>
</evidence>
<evidence type="ECO:0000256" key="5">
    <source>
        <dbReference type="ARBA" id="ARBA00022692"/>
    </source>
</evidence>
<reference evidence="11" key="1">
    <citation type="submission" date="2016-04" db="EMBL/GenBank/DDBJ databases">
        <title>Comparative genomics of biotechnologically important yeasts.</title>
        <authorList>
            <consortium name="DOE Joint Genome Institute"/>
            <person name="Riley R."/>
            <person name="Haridas S."/>
            <person name="Wolfe K.H."/>
            <person name="Lopes M.R."/>
            <person name="Hittinger C.T."/>
            <person name="Goker M."/>
            <person name="Salamov A."/>
            <person name="Wisecaver J."/>
            <person name="Long T.M."/>
            <person name="Aerts A.L."/>
            <person name="Barry K."/>
            <person name="Choi C."/>
            <person name="Clum A."/>
            <person name="Coughlan A.Y."/>
            <person name="Deshpande S."/>
            <person name="Douglass A.P."/>
            <person name="Hanson S.J."/>
            <person name="Klenk H.-P."/>
            <person name="Labutti K."/>
            <person name="Lapidus A."/>
            <person name="Lindquist E."/>
            <person name="Lipzen A."/>
            <person name="Meier-Kolthoff J.P."/>
            <person name="Ohm R.A."/>
            <person name="Otillar R.P."/>
            <person name="Pangilinan J."/>
            <person name="Peng Y."/>
            <person name="Rokas A."/>
            <person name="Rosa C.A."/>
            <person name="Scheuner C."/>
            <person name="Sibirny A.A."/>
            <person name="Slot J.C."/>
            <person name="Stielow J.B."/>
            <person name="Sun H."/>
            <person name="Kurtzman C.P."/>
            <person name="Blackwell M."/>
            <person name="Grigoriev I.V."/>
            <person name="Jeffries T.W."/>
        </authorList>
    </citation>
    <scope>NUCLEOTIDE SEQUENCE [LARGE SCALE GENOMIC DNA]</scope>
    <source>
        <strain evidence="11">NRRL YB-2248</strain>
    </source>
</reference>
<evidence type="ECO:0000256" key="2">
    <source>
        <dbReference type="ARBA" id="ARBA00004687"/>
    </source>
</evidence>
<dbReference type="Proteomes" id="UP000094801">
    <property type="component" value="Unassembled WGS sequence"/>
</dbReference>
<evidence type="ECO:0000256" key="6">
    <source>
        <dbReference type="ARBA" id="ARBA00022824"/>
    </source>
</evidence>
<feature type="transmembrane region" description="Helical" evidence="9">
    <location>
        <begin position="115"/>
        <end position="134"/>
    </location>
</feature>
<keyword evidence="5 9" id="KW-0812">Transmembrane</keyword>
<dbReference type="STRING" id="983967.A0A1E4STK3"/>
<evidence type="ECO:0000256" key="8">
    <source>
        <dbReference type="ARBA" id="ARBA00023136"/>
    </source>
</evidence>
<comment type="pathway">
    <text evidence="2">Glycolipid biosynthesis; glycosylphosphatidylinositol-anchor biosynthesis.</text>
</comment>
<dbReference type="GO" id="GO:0006506">
    <property type="term" value="P:GPI anchor biosynthetic process"/>
    <property type="evidence" value="ECO:0007669"/>
    <property type="project" value="UniProtKB-UniPathway"/>
</dbReference>
<keyword evidence="8 9" id="KW-0472">Membrane</keyword>
<gene>
    <name evidence="10" type="ORF">CANARDRAFT_10136</name>
</gene>
<dbReference type="PANTHER" id="PTHR13121:SF0">
    <property type="entry name" value="PHOSPHATIDYLINOSITOL GLYCAN ANCHOR BIOSYNTHESIS CLASS U PROTEIN"/>
    <property type="match status" value="1"/>
</dbReference>
<name>A0A1E4STK3_9ASCO</name>
<dbReference type="GO" id="GO:0016255">
    <property type="term" value="P:attachment of GPI anchor to protein"/>
    <property type="evidence" value="ECO:0007669"/>
    <property type="project" value="InterPro"/>
</dbReference>
<dbReference type="EMBL" id="KV453872">
    <property type="protein sequence ID" value="ODV82845.1"/>
    <property type="molecule type" value="Genomic_DNA"/>
</dbReference>
<dbReference type="GO" id="GO:0042765">
    <property type="term" value="C:GPI-anchor transamidase complex"/>
    <property type="evidence" value="ECO:0007669"/>
    <property type="project" value="InterPro"/>
</dbReference>
<comment type="subcellular location">
    <subcellularLocation>
        <location evidence="1">Endoplasmic reticulum membrane</location>
        <topology evidence="1">Multi-pass membrane protein</topology>
    </subcellularLocation>
</comment>
<dbReference type="AlphaFoldDB" id="A0A1E4STK3"/>
<evidence type="ECO:0000256" key="9">
    <source>
        <dbReference type="SAM" id="Phobius"/>
    </source>
</evidence>
<feature type="transmembrane region" description="Helical" evidence="9">
    <location>
        <begin position="331"/>
        <end position="349"/>
    </location>
</feature>
<evidence type="ECO:0008006" key="12">
    <source>
        <dbReference type="Google" id="ProtNLM"/>
    </source>
</evidence>
<dbReference type="InterPro" id="IPR009600">
    <property type="entry name" value="PIG-U"/>
</dbReference>
<dbReference type="PANTHER" id="PTHR13121">
    <property type="entry name" value="GPI TRANSAMIDASE COMPONENT PIG-U"/>
    <property type="match status" value="1"/>
</dbReference>
<evidence type="ECO:0000256" key="3">
    <source>
        <dbReference type="ARBA" id="ARBA00010026"/>
    </source>
</evidence>
<feature type="transmembrane region" description="Helical" evidence="9">
    <location>
        <begin position="6"/>
        <end position="24"/>
    </location>
</feature>
<organism evidence="10 11">
    <name type="scientific">[Candida] arabinofermentans NRRL YB-2248</name>
    <dbReference type="NCBI Taxonomy" id="983967"/>
    <lineage>
        <taxon>Eukaryota</taxon>
        <taxon>Fungi</taxon>
        <taxon>Dikarya</taxon>
        <taxon>Ascomycota</taxon>
        <taxon>Saccharomycotina</taxon>
        <taxon>Pichiomycetes</taxon>
        <taxon>Pichiales</taxon>
        <taxon>Pichiaceae</taxon>
        <taxon>Ogataea</taxon>
        <taxon>Ogataea/Candida clade</taxon>
    </lineage>
</organism>
<keyword evidence="6" id="KW-0256">Endoplasmic reticulum</keyword>
<keyword evidence="7 9" id="KW-1133">Transmembrane helix</keyword>
<feature type="transmembrane region" description="Helical" evidence="9">
    <location>
        <begin position="302"/>
        <end position="319"/>
    </location>
</feature>
<comment type="similarity">
    <text evidence="3">Belongs to the PIGU family.</text>
</comment>
<feature type="transmembrane region" description="Helical" evidence="9">
    <location>
        <begin position="86"/>
        <end position="103"/>
    </location>
</feature>
<sequence length="404" mass="47524">MIDKSVYSIITVGFVIRVLIPLSFPQLTSILDRSVLFSTPISSYRSLNEGLFLLTNELNPYKYGDLIHQPPLLLWFFTLFKRTDDYLIFALIDTLIGIMLIQINNHTSYKKSEKFNSITIGLFYFFNPMSLLTTFSKSTNLINNLILLIMIDCLLLKKFRISIILLTLSAYLSYYSIYLIVPIIIHINKEQGGSTLKNIFKIGSLFSITLSILFYSSYIISDYSFNFLRLNYGTIILFDKITPNMGLWWYFFTEIFEFFNDFYLSIFNIYSFIFVIPITLRFPKDLMFNIWLIIGFTNFSKTYPTISDLTLFYSMLFLFKIYFKKLKFSQLISYLTILIILSLLPIFYFVWMNLNSGNANFFYAIGLVLNLIQIIILTDFLWSKIQIEYYELNNVDMNVKLSQI</sequence>
<evidence type="ECO:0000256" key="7">
    <source>
        <dbReference type="ARBA" id="ARBA00022989"/>
    </source>
</evidence>
<accession>A0A1E4STK3</accession>
<feature type="transmembrane region" description="Helical" evidence="9">
    <location>
        <begin position="232"/>
        <end position="250"/>
    </location>
</feature>
<keyword evidence="11" id="KW-1185">Reference proteome</keyword>
<proteinExistence type="inferred from homology"/>
<feature type="transmembrane region" description="Helical" evidence="9">
    <location>
        <begin position="361"/>
        <end position="382"/>
    </location>
</feature>
<dbReference type="UniPathway" id="UPA00196"/>
<evidence type="ECO:0000313" key="10">
    <source>
        <dbReference type="EMBL" id="ODV82845.1"/>
    </source>
</evidence>
<keyword evidence="4" id="KW-0337">GPI-anchor biosynthesis</keyword>
<evidence type="ECO:0000313" key="11">
    <source>
        <dbReference type="Proteomes" id="UP000094801"/>
    </source>
</evidence>
<feature type="transmembrane region" description="Helical" evidence="9">
    <location>
        <begin position="163"/>
        <end position="187"/>
    </location>
</feature>
<feature type="transmembrane region" description="Helical" evidence="9">
    <location>
        <begin position="262"/>
        <end position="282"/>
    </location>
</feature>
<evidence type="ECO:0000256" key="1">
    <source>
        <dbReference type="ARBA" id="ARBA00004477"/>
    </source>
</evidence>